<dbReference type="GeneID" id="8503809"/>
<dbReference type="RefSeq" id="XP_031578927.1">
    <property type="nucleotide sequence ID" value="XM_031722112.1"/>
</dbReference>
<evidence type="ECO:0000313" key="2">
    <source>
        <dbReference type="Proteomes" id="UP000002038"/>
    </source>
</evidence>
<evidence type="ECO:0000313" key="1">
    <source>
        <dbReference type="EMBL" id="OAT09626.1"/>
    </source>
</evidence>
<dbReference type="EMBL" id="GG657458">
    <property type="protein sequence ID" value="OAT09626.1"/>
    <property type="molecule type" value="Genomic_DNA"/>
</dbReference>
<protein>
    <submittedName>
        <fullName evidence="1">Uncharacterized protein</fullName>
    </submittedName>
</protein>
<name>A0A179UNG5_BLAGS</name>
<reference evidence="2" key="1">
    <citation type="journal article" date="2015" name="PLoS Genet.">
        <title>The dynamic genome and transcriptome of the human fungal pathogen Blastomyces and close relative Emmonsia.</title>
        <authorList>
            <person name="Munoz J.F."/>
            <person name="Gauthier G.M."/>
            <person name="Desjardins C.A."/>
            <person name="Gallo J.E."/>
            <person name="Holder J."/>
            <person name="Sullivan T.D."/>
            <person name="Marty A.J."/>
            <person name="Carmen J.C."/>
            <person name="Chen Z."/>
            <person name="Ding L."/>
            <person name="Gujja S."/>
            <person name="Magrini V."/>
            <person name="Misas E."/>
            <person name="Mitreva M."/>
            <person name="Priest M."/>
            <person name="Saif S."/>
            <person name="Whiston E.A."/>
            <person name="Young S."/>
            <person name="Zeng Q."/>
            <person name="Goldman W.E."/>
            <person name="Mardis E.R."/>
            <person name="Taylor J.W."/>
            <person name="McEwen J.G."/>
            <person name="Clay O.K."/>
            <person name="Klein B.S."/>
            <person name="Cuomo C.A."/>
        </authorList>
    </citation>
    <scope>NUCLEOTIDE SEQUENCE [LARGE SCALE GENOMIC DNA]</scope>
    <source>
        <strain evidence="2">SLH14081</strain>
    </source>
</reference>
<proteinExistence type="predicted"/>
<dbReference type="Proteomes" id="UP000002038">
    <property type="component" value="Unassembled WGS sequence"/>
</dbReference>
<organism evidence="1 2">
    <name type="scientific">Blastomyces gilchristii (strain SLH14081)</name>
    <name type="common">Blastomyces dermatitidis</name>
    <dbReference type="NCBI Taxonomy" id="559298"/>
    <lineage>
        <taxon>Eukaryota</taxon>
        <taxon>Fungi</taxon>
        <taxon>Dikarya</taxon>
        <taxon>Ascomycota</taxon>
        <taxon>Pezizomycotina</taxon>
        <taxon>Eurotiomycetes</taxon>
        <taxon>Eurotiomycetidae</taxon>
        <taxon>Onygenales</taxon>
        <taxon>Ajellomycetaceae</taxon>
        <taxon>Blastomyces</taxon>
    </lineage>
</organism>
<dbReference type="AlphaFoldDB" id="A0A179UNG5"/>
<dbReference type="VEuPathDB" id="FungiDB:BDBG_05367"/>
<dbReference type="KEGG" id="bgh:BDBG_05367"/>
<gene>
    <name evidence="1" type="ORF">BDBG_05367</name>
</gene>
<accession>A0A179UNG5</accession>
<sequence length="112" mass="12355">MMPTSPPPAEPIRLFKPHENGPESISEILLKTTRKSLYCHPKLLSDLHLDVLRVEGVDMECPIDHVLGCPIVSDLSDTNLAEVMQQRSAAGGRFHNVVSYHVRIMEEGAAAV</sequence>
<keyword evidence="2" id="KW-1185">Reference proteome</keyword>